<dbReference type="PANTHER" id="PTHR18866">
    <property type="entry name" value="CARBOXYLASE:PYRUVATE/ACETYL-COA/PROPIONYL-COA CARBOXYLASE"/>
    <property type="match status" value="1"/>
</dbReference>
<gene>
    <name evidence="3" type="ORF">Mgra_00010085</name>
</gene>
<dbReference type="SUPFAM" id="SSF52440">
    <property type="entry name" value="PreATP-grasp domain"/>
    <property type="match status" value="1"/>
</dbReference>
<dbReference type="InterPro" id="IPR005481">
    <property type="entry name" value="BC-like_N"/>
</dbReference>
<dbReference type="Gene3D" id="3.40.50.20">
    <property type="match status" value="1"/>
</dbReference>
<organism evidence="3 4">
    <name type="scientific">Meloidogyne graminicola</name>
    <dbReference type="NCBI Taxonomy" id="189291"/>
    <lineage>
        <taxon>Eukaryota</taxon>
        <taxon>Metazoa</taxon>
        <taxon>Ecdysozoa</taxon>
        <taxon>Nematoda</taxon>
        <taxon>Chromadorea</taxon>
        <taxon>Rhabditida</taxon>
        <taxon>Tylenchina</taxon>
        <taxon>Tylenchomorpha</taxon>
        <taxon>Tylenchoidea</taxon>
        <taxon>Meloidogynidae</taxon>
        <taxon>Meloidogyninae</taxon>
        <taxon>Meloidogyne</taxon>
    </lineage>
</organism>
<dbReference type="Proteomes" id="UP000605970">
    <property type="component" value="Unassembled WGS sequence"/>
</dbReference>
<dbReference type="InterPro" id="IPR050856">
    <property type="entry name" value="Biotin_carboxylase_complex"/>
</dbReference>
<keyword evidence="4" id="KW-1185">Reference proteome</keyword>
<protein>
    <recommendedName>
        <fullName evidence="2">Biotin carboxylase-like N-terminal domain-containing protein</fullName>
    </recommendedName>
</protein>
<dbReference type="InterPro" id="IPR016185">
    <property type="entry name" value="PreATP-grasp_dom_sf"/>
</dbReference>
<dbReference type="OrthoDB" id="196847at2759"/>
<name>A0A8S9ZBD7_9BILA</name>
<sequence>MYTIVSLLCLRLFSHNSSTLFLKRVIRTARNMGIETVAIYSDADQNSLHASLTDSSFRIGPSTSSQAILILIK</sequence>
<reference evidence="3" key="1">
    <citation type="journal article" date="2020" name="Ecol. Evol.">
        <title>Genome structure and content of the rice root-knot nematode (Meloidogyne graminicola).</title>
        <authorList>
            <person name="Phan N.T."/>
            <person name="Danchin E.G.J."/>
            <person name="Klopp C."/>
            <person name="Perfus-Barbeoch L."/>
            <person name="Kozlowski D.K."/>
            <person name="Koutsovoulos G.D."/>
            <person name="Lopez-Roques C."/>
            <person name="Bouchez O."/>
            <person name="Zahm M."/>
            <person name="Besnard G."/>
            <person name="Bellafiore S."/>
        </authorList>
    </citation>
    <scope>NUCLEOTIDE SEQUENCE</scope>
    <source>
        <strain evidence="3">VN-18</strain>
    </source>
</reference>
<proteinExistence type="predicted"/>
<evidence type="ECO:0000259" key="2">
    <source>
        <dbReference type="Pfam" id="PF00289"/>
    </source>
</evidence>
<dbReference type="EMBL" id="JABEBT010000219">
    <property type="protein sequence ID" value="KAF7623621.1"/>
    <property type="molecule type" value="Genomic_DNA"/>
</dbReference>
<accession>A0A8S9ZBD7</accession>
<evidence type="ECO:0000256" key="1">
    <source>
        <dbReference type="ARBA" id="ARBA00023267"/>
    </source>
</evidence>
<dbReference type="AlphaFoldDB" id="A0A8S9ZBD7"/>
<comment type="caution">
    <text evidence="3">The sequence shown here is derived from an EMBL/GenBank/DDBJ whole genome shotgun (WGS) entry which is preliminary data.</text>
</comment>
<dbReference type="Pfam" id="PF00289">
    <property type="entry name" value="Biotin_carb_N"/>
    <property type="match status" value="1"/>
</dbReference>
<keyword evidence="1" id="KW-0092">Biotin</keyword>
<dbReference type="PANTHER" id="PTHR18866:SF33">
    <property type="entry name" value="METHYLCROTONOYL-COA CARBOXYLASE SUBUNIT ALPHA, MITOCHONDRIAL-RELATED"/>
    <property type="match status" value="1"/>
</dbReference>
<dbReference type="GO" id="GO:0004485">
    <property type="term" value="F:methylcrotonoyl-CoA carboxylase activity"/>
    <property type="evidence" value="ECO:0007669"/>
    <property type="project" value="TreeGrafter"/>
</dbReference>
<dbReference type="GO" id="GO:0005739">
    <property type="term" value="C:mitochondrion"/>
    <property type="evidence" value="ECO:0007669"/>
    <property type="project" value="TreeGrafter"/>
</dbReference>
<evidence type="ECO:0000313" key="3">
    <source>
        <dbReference type="EMBL" id="KAF7623621.1"/>
    </source>
</evidence>
<evidence type="ECO:0000313" key="4">
    <source>
        <dbReference type="Proteomes" id="UP000605970"/>
    </source>
</evidence>
<feature type="domain" description="Biotin carboxylase-like N-terminal" evidence="2">
    <location>
        <begin position="24"/>
        <end position="67"/>
    </location>
</feature>